<dbReference type="RefSeq" id="WP_146502826.1">
    <property type="nucleotide sequence ID" value="NZ_SJPG01000001.1"/>
</dbReference>
<keyword evidence="3" id="KW-1185">Reference proteome</keyword>
<keyword evidence="1" id="KW-0732">Signal</keyword>
<evidence type="ECO:0000256" key="1">
    <source>
        <dbReference type="SAM" id="SignalP"/>
    </source>
</evidence>
<gene>
    <name evidence="2" type="ORF">Pan54_14700</name>
</gene>
<protein>
    <submittedName>
        <fullName evidence="2">Uncharacterized protein</fullName>
    </submittedName>
</protein>
<organism evidence="2 3">
    <name type="scientific">Rubinisphaera italica</name>
    <dbReference type="NCBI Taxonomy" id="2527969"/>
    <lineage>
        <taxon>Bacteria</taxon>
        <taxon>Pseudomonadati</taxon>
        <taxon>Planctomycetota</taxon>
        <taxon>Planctomycetia</taxon>
        <taxon>Planctomycetales</taxon>
        <taxon>Planctomycetaceae</taxon>
        <taxon>Rubinisphaera</taxon>
    </lineage>
</organism>
<evidence type="ECO:0000313" key="3">
    <source>
        <dbReference type="Proteomes" id="UP000316095"/>
    </source>
</evidence>
<proteinExistence type="predicted"/>
<comment type="caution">
    <text evidence="2">The sequence shown here is derived from an EMBL/GenBank/DDBJ whole genome shotgun (WGS) entry which is preliminary data.</text>
</comment>
<sequence precursor="true">MKYCIKMSLVAASLLFSLTSPTFAQITYWLGEQKPDGSTHYNVRVPNPVADMIKTQQFVNNGQTIRTQYAAVQQKDSTGAVRNMYQNRLLGLQNSIDQYQQLTYRDQDRYWGRKWITFSDVDAGEWRNFTSAFKRLSTNNNPNEFEATVTILESNGPAPPGRFQELSVDQLRLNNGLLTINSPGQPMQLPSRGWSGPNINSAAPIALKKFGGGHVMWFSPEGRAKIAPINRSGELDKGQIQDLGPALGGSLAVNDSRVACLLKTEKDTLQFRVLGGQTTVVMAPNGAEQRWTINGQVPFGCNDMRDPLTMGRTVVLRVGQNWLTSFDHGNLFVNPDQSTEMHYGMMTAMFNENGSNPRLAYNWGTSHSLDQRAIFDGTHIACIELGDSYPSDIRMHVLDANGNMLAQNNLFADKKYPDTQIGGDNSNPVYGVAADGGGQSSGKLGELFHNADGRYFLTYAIEPRTFGSRRSNLNEMGLLILDRNAKIVDRKRLRQGADVEFLKSSLYRNNILVAWKTKQAEDYWMMQVDLQGNVVQPPEKLPADVKFTGSDGFVSALAGEVLWSSEFSGKLRIYHLYQDVIDAQPPFPQKAFSNGQ</sequence>
<name>A0A5C5XEJ5_9PLAN</name>
<feature type="signal peptide" evidence="1">
    <location>
        <begin position="1"/>
        <end position="24"/>
    </location>
</feature>
<reference evidence="2 3" key="1">
    <citation type="submission" date="2019-02" db="EMBL/GenBank/DDBJ databases">
        <title>Deep-cultivation of Planctomycetes and their phenomic and genomic characterization uncovers novel biology.</title>
        <authorList>
            <person name="Wiegand S."/>
            <person name="Jogler M."/>
            <person name="Boedeker C."/>
            <person name="Pinto D."/>
            <person name="Vollmers J."/>
            <person name="Rivas-Marin E."/>
            <person name="Kohn T."/>
            <person name="Peeters S.H."/>
            <person name="Heuer A."/>
            <person name="Rast P."/>
            <person name="Oberbeckmann S."/>
            <person name="Bunk B."/>
            <person name="Jeske O."/>
            <person name="Meyerdierks A."/>
            <person name="Storesund J.E."/>
            <person name="Kallscheuer N."/>
            <person name="Luecker S."/>
            <person name="Lage O.M."/>
            <person name="Pohl T."/>
            <person name="Merkel B.J."/>
            <person name="Hornburger P."/>
            <person name="Mueller R.-W."/>
            <person name="Bruemmer F."/>
            <person name="Labrenz M."/>
            <person name="Spormann A.M."/>
            <person name="Op Den Camp H."/>
            <person name="Overmann J."/>
            <person name="Amann R."/>
            <person name="Jetten M.S.M."/>
            <person name="Mascher T."/>
            <person name="Medema M.H."/>
            <person name="Devos D.P."/>
            <person name="Kaster A.-K."/>
            <person name="Ovreas L."/>
            <person name="Rohde M."/>
            <person name="Galperin M.Y."/>
            <person name="Jogler C."/>
        </authorList>
    </citation>
    <scope>NUCLEOTIDE SEQUENCE [LARGE SCALE GENOMIC DNA]</scope>
    <source>
        <strain evidence="2 3">Pan54</strain>
    </source>
</reference>
<evidence type="ECO:0000313" key="2">
    <source>
        <dbReference type="EMBL" id="TWT60743.1"/>
    </source>
</evidence>
<dbReference type="Proteomes" id="UP000316095">
    <property type="component" value="Unassembled WGS sequence"/>
</dbReference>
<accession>A0A5C5XEJ5</accession>
<feature type="chain" id="PRO_5022760235" evidence="1">
    <location>
        <begin position="25"/>
        <end position="596"/>
    </location>
</feature>
<dbReference type="EMBL" id="SJPG01000001">
    <property type="protein sequence ID" value="TWT60743.1"/>
    <property type="molecule type" value="Genomic_DNA"/>
</dbReference>
<dbReference type="AlphaFoldDB" id="A0A5C5XEJ5"/>